<dbReference type="RefSeq" id="XP_004228027.1">
    <property type="nucleotide sequence ID" value="XM_004227979.1"/>
</dbReference>
<evidence type="ECO:0000313" key="3">
    <source>
        <dbReference type="EMBL" id="GAB69809.1"/>
    </source>
</evidence>
<accession>K6V0F7</accession>
<feature type="compositionally biased region" description="Low complexity" evidence="1">
    <location>
        <begin position="147"/>
        <end position="165"/>
    </location>
</feature>
<reference evidence="3 4" key="1">
    <citation type="journal article" date="2012" name="Nat. Genet.">
        <title>Plasmodium cynomolgi genome sequences provide insight into Plasmodium vivax and the monkey malaria clade.</title>
        <authorList>
            <person name="Tachibana S."/>
            <person name="Sullivan S.A."/>
            <person name="Kawai S."/>
            <person name="Nakamura S."/>
            <person name="Kim H.R."/>
            <person name="Goto N."/>
            <person name="Arisue N."/>
            <person name="Palacpac N.M.Q."/>
            <person name="Honma H."/>
            <person name="Yagi M."/>
            <person name="Tougan T."/>
            <person name="Katakai Y."/>
            <person name="Kaneko O."/>
            <person name="Mita T."/>
            <person name="Kita K."/>
            <person name="Yasutomi Y."/>
            <person name="Sutton P.L."/>
            <person name="Shakhbatyan R."/>
            <person name="Horii T."/>
            <person name="Yasunaga T."/>
            <person name="Barnwell J.W."/>
            <person name="Escalante A.A."/>
            <person name="Carlton J.M."/>
            <person name="Tanabe K."/>
        </authorList>
    </citation>
    <scope>NUCLEOTIDE SEQUENCE [LARGE SCALE GENOMIC DNA]</scope>
    <source>
        <strain evidence="3 4">B</strain>
    </source>
</reference>
<dbReference type="EMBL" id="DF157876">
    <property type="protein sequence ID" value="GAB69809.1"/>
    <property type="molecule type" value="Genomic_DNA"/>
</dbReference>
<feature type="compositionally biased region" description="Low complexity" evidence="1">
    <location>
        <begin position="106"/>
        <end position="117"/>
    </location>
</feature>
<feature type="signal peptide" evidence="2">
    <location>
        <begin position="1"/>
        <end position="19"/>
    </location>
</feature>
<evidence type="ECO:0000256" key="1">
    <source>
        <dbReference type="SAM" id="MobiDB-lite"/>
    </source>
</evidence>
<sequence>MKLFTFFLILCAWNYPFQPSSFRNSSSKSNLNNILGELRGRLLKGGTSVERHAQDAVLRERLVNILHDDDETIKVRLNELIQEEKRKKNVESILRYGNLPDELPRSSKSGKGASASKRQCKPKKKANIVRIKDESTDSLNFSNETYGSTDSLSGSTDTDSSTGSLNGEMDHDASTVSLSLRSDYDASTESLSIESTKHGSTTTLDSLQLDKYLEKEFEDELSYYERRESINLGDKYYEQDTITEKMKN</sequence>
<dbReference type="GeneID" id="14696351"/>
<dbReference type="PhylomeDB" id="K6V0F7"/>
<keyword evidence="2" id="KW-0732">Signal</keyword>
<keyword evidence="4" id="KW-1185">Reference proteome</keyword>
<feature type="compositionally biased region" description="Polar residues" evidence="1">
    <location>
        <begin position="137"/>
        <end position="146"/>
    </location>
</feature>
<feature type="compositionally biased region" description="Basic residues" evidence="1">
    <location>
        <begin position="118"/>
        <end position="127"/>
    </location>
</feature>
<evidence type="ECO:0000313" key="4">
    <source>
        <dbReference type="Proteomes" id="UP000006319"/>
    </source>
</evidence>
<name>K6V0F7_PLACD</name>
<protein>
    <recommendedName>
        <fullName evidence="5">Merozoite surface protein 7</fullName>
    </recommendedName>
</protein>
<proteinExistence type="predicted"/>
<dbReference type="Proteomes" id="UP000006319">
    <property type="component" value="Unassembled WGS sequence"/>
</dbReference>
<dbReference type="KEGG" id="pcy:PCYB_005580"/>
<gene>
    <name evidence="3" type="ORF">PCYB_005580</name>
</gene>
<feature type="chain" id="PRO_5003895253" description="Merozoite surface protein 7" evidence="2">
    <location>
        <begin position="20"/>
        <end position="248"/>
    </location>
</feature>
<dbReference type="OrthoDB" id="383799at2759"/>
<dbReference type="AlphaFoldDB" id="K6V0F7"/>
<evidence type="ECO:0000256" key="2">
    <source>
        <dbReference type="SAM" id="SignalP"/>
    </source>
</evidence>
<organism evidence="3 4">
    <name type="scientific">Plasmodium cynomolgi (strain B)</name>
    <dbReference type="NCBI Taxonomy" id="1120755"/>
    <lineage>
        <taxon>Eukaryota</taxon>
        <taxon>Sar</taxon>
        <taxon>Alveolata</taxon>
        <taxon>Apicomplexa</taxon>
        <taxon>Aconoidasida</taxon>
        <taxon>Haemosporida</taxon>
        <taxon>Plasmodiidae</taxon>
        <taxon>Plasmodium</taxon>
        <taxon>Plasmodium (Plasmodium)</taxon>
    </lineage>
</organism>
<feature type="region of interest" description="Disordered" evidence="1">
    <location>
        <begin position="99"/>
        <end position="170"/>
    </location>
</feature>
<evidence type="ECO:0008006" key="5">
    <source>
        <dbReference type="Google" id="ProtNLM"/>
    </source>
</evidence>
<dbReference type="VEuPathDB" id="PlasmoDB:PCYB_005580"/>